<dbReference type="InterPro" id="IPR021330">
    <property type="entry name" value="DUF2939"/>
</dbReference>
<dbReference type="RefSeq" id="WP_176977310.1">
    <property type="nucleotide sequence ID" value="NZ_JABZEO010000010.1"/>
</dbReference>
<organism evidence="2 3">
    <name type="scientific">Allochromatium humboldtianum</name>
    <dbReference type="NCBI Taxonomy" id="504901"/>
    <lineage>
        <taxon>Bacteria</taxon>
        <taxon>Pseudomonadati</taxon>
        <taxon>Pseudomonadota</taxon>
        <taxon>Gammaproteobacteria</taxon>
        <taxon>Chromatiales</taxon>
        <taxon>Chromatiaceae</taxon>
        <taxon>Allochromatium</taxon>
    </lineage>
</organism>
<name>A0A850R9H3_9GAMM</name>
<proteinExistence type="predicted"/>
<accession>A0A850R9H3</accession>
<reference evidence="2 3" key="1">
    <citation type="submission" date="2020-06" db="EMBL/GenBank/DDBJ databases">
        <title>Whole-genome sequence of Allochromatium humboldtianum DSM 21881, type strain.</title>
        <authorList>
            <person name="Kyndt J.A."/>
            <person name="Meyer T.E."/>
        </authorList>
    </citation>
    <scope>NUCLEOTIDE SEQUENCE [LARGE SCALE GENOMIC DNA]</scope>
    <source>
        <strain evidence="2 3">DSM 21881</strain>
    </source>
</reference>
<dbReference type="Pfam" id="PF11159">
    <property type="entry name" value="DUF2939"/>
    <property type="match status" value="1"/>
</dbReference>
<evidence type="ECO:0000313" key="2">
    <source>
        <dbReference type="EMBL" id="NVZ10574.1"/>
    </source>
</evidence>
<gene>
    <name evidence="2" type="ORF">HW932_15015</name>
</gene>
<dbReference type="AlphaFoldDB" id="A0A850R9H3"/>
<evidence type="ECO:0000313" key="3">
    <source>
        <dbReference type="Proteomes" id="UP000592294"/>
    </source>
</evidence>
<dbReference type="EMBL" id="JABZEO010000010">
    <property type="protein sequence ID" value="NVZ10574.1"/>
    <property type="molecule type" value="Genomic_DNA"/>
</dbReference>
<comment type="caution">
    <text evidence="2">The sequence shown here is derived from an EMBL/GenBank/DDBJ whole genome shotgun (WGS) entry which is preliminary data.</text>
</comment>
<protein>
    <submittedName>
        <fullName evidence="2">DUF2939 domain-containing protein</fullName>
    </submittedName>
</protein>
<evidence type="ECO:0000256" key="1">
    <source>
        <dbReference type="SAM" id="MobiDB-lite"/>
    </source>
</evidence>
<dbReference type="Proteomes" id="UP000592294">
    <property type="component" value="Unassembled WGS sequence"/>
</dbReference>
<feature type="region of interest" description="Disordered" evidence="1">
    <location>
        <begin position="112"/>
        <end position="134"/>
    </location>
</feature>
<keyword evidence="3" id="KW-1185">Reference proteome</keyword>
<sequence length="191" mass="20862">MKRIAWIIGLLALLPALWIGAGPYLAVADIERGINNKDSERLAERVDFPTLRQNLKDQLKVTILKSAAKELEDNPFGALATGLATTLVDGLVDAFITPAGLASLMDGERPSIGSIPSRAASSPVQTPEPDQAQTQDRDLFKNARHSYDSPSLSRFSVWVPGQDGRETRFVLQRDGLSWKLVNVILPLDETS</sequence>